<proteinExistence type="predicted"/>
<feature type="domain" description="PAC" evidence="17">
    <location>
        <begin position="93"/>
        <end position="145"/>
    </location>
</feature>
<dbReference type="Gene3D" id="1.10.287.70">
    <property type="match status" value="1"/>
</dbReference>
<dbReference type="InterPro" id="IPR000700">
    <property type="entry name" value="PAS-assoc_C"/>
</dbReference>
<dbReference type="PANTHER" id="PTHR10217">
    <property type="entry name" value="VOLTAGE AND LIGAND GATED POTASSIUM CHANNEL"/>
    <property type="match status" value="1"/>
</dbReference>
<feature type="transmembrane region" description="Helical" evidence="14">
    <location>
        <begin position="355"/>
        <end position="379"/>
    </location>
</feature>
<accession>A0ABM1TQ78</accession>
<keyword evidence="9" id="KW-0406">Ion transport</keyword>
<evidence type="ECO:0000256" key="5">
    <source>
        <dbReference type="ARBA" id="ARBA00022826"/>
    </source>
</evidence>
<evidence type="ECO:0000259" key="16">
    <source>
        <dbReference type="PROSITE" id="PS50112"/>
    </source>
</evidence>
<evidence type="ECO:0000259" key="15">
    <source>
        <dbReference type="PROSITE" id="PS50042"/>
    </source>
</evidence>
<dbReference type="NCBIfam" id="TIGR00229">
    <property type="entry name" value="sensory_box"/>
    <property type="match status" value="1"/>
</dbReference>
<dbReference type="CDD" id="cd00038">
    <property type="entry name" value="CAP_ED"/>
    <property type="match status" value="1"/>
</dbReference>
<dbReference type="Pfam" id="PF00520">
    <property type="entry name" value="Ion_trans"/>
    <property type="match status" value="1"/>
</dbReference>
<keyword evidence="6" id="KW-0851">Voltage-gated channel</keyword>
<dbReference type="InterPro" id="IPR000014">
    <property type="entry name" value="PAS"/>
</dbReference>
<keyword evidence="12" id="KW-0407">Ion channel</keyword>
<dbReference type="SUPFAM" id="SSF51206">
    <property type="entry name" value="cAMP-binding domain-like"/>
    <property type="match status" value="1"/>
</dbReference>
<dbReference type="CDD" id="cd00130">
    <property type="entry name" value="PAS"/>
    <property type="match status" value="1"/>
</dbReference>
<dbReference type="Gene3D" id="1.10.1200.260">
    <property type="match status" value="1"/>
</dbReference>
<feature type="transmembrane region" description="Helical" evidence="14">
    <location>
        <begin position="445"/>
        <end position="469"/>
    </location>
</feature>
<dbReference type="PRINTS" id="PR01463">
    <property type="entry name" value="EAGCHANLFMLY"/>
</dbReference>
<dbReference type="InterPro" id="IPR050818">
    <property type="entry name" value="KCNH_animal-type"/>
</dbReference>
<feature type="transmembrane region" description="Helical" evidence="14">
    <location>
        <begin position="227"/>
        <end position="246"/>
    </location>
</feature>
<evidence type="ECO:0000256" key="11">
    <source>
        <dbReference type="ARBA" id="ARBA00023180"/>
    </source>
</evidence>
<dbReference type="RefSeq" id="XP_022258034.1">
    <property type="nucleotide sequence ID" value="XM_022402326.1"/>
</dbReference>
<evidence type="ECO:0000256" key="13">
    <source>
        <dbReference type="SAM" id="MobiDB-lite"/>
    </source>
</evidence>
<organism evidence="18 19">
    <name type="scientific">Limulus polyphemus</name>
    <name type="common">Atlantic horseshoe crab</name>
    <dbReference type="NCBI Taxonomy" id="6850"/>
    <lineage>
        <taxon>Eukaryota</taxon>
        <taxon>Metazoa</taxon>
        <taxon>Ecdysozoa</taxon>
        <taxon>Arthropoda</taxon>
        <taxon>Chelicerata</taxon>
        <taxon>Merostomata</taxon>
        <taxon>Xiphosura</taxon>
        <taxon>Limulidae</taxon>
        <taxon>Limulus</taxon>
    </lineage>
</organism>
<feature type="domain" description="PAS" evidence="16">
    <location>
        <begin position="42"/>
        <end position="90"/>
    </location>
</feature>
<keyword evidence="2" id="KW-0813">Transport</keyword>
<dbReference type="Pfam" id="PF13426">
    <property type="entry name" value="PAS_9"/>
    <property type="match status" value="1"/>
</dbReference>
<dbReference type="PANTHER" id="PTHR10217:SF637">
    <property type="entry name" value="EAG-LIKE K[+] CHANNEL, ISOFORM A"/>
    <property type="match status" value="1"/>
</dbReference>
<keyword evidence="5" id="KW-0631">Potassium channel</keyword>
<dbReference type="InterPro" id="IPR005821">
    <property type="entry name" value="Ion_trans_dom"/>
</dbReference>
<evidence type="ECO:0000313" key="18">
    <source>
        <dbReference type="Proteomes" id="UP000694941"/>
    </source>
</evidence>
<evidence type="ECO:0000313" key="19">
    <source>
        <dbReference type="RefSeq" id="XP_022258034.1"/>
    </source>
</evidence>
<evidence type="ECO:0000256" key="12">
    <source>
        <dbReference type="ARBA" id="ARBA00023303"/>
    </source>
</evidence>
<dbReference type="InterPro" id="IPR014710">
    <property type="entry name" value="RmlC-like_jellyroll"/>
</dbReference>
<dbReference type="SUPFAM" id="SSF55785">
    <property type="entry name" value="PYP-like sensor domain (PAS domain)"/>
    <property type="match status" value="1"/>
</dbReference>
<dbReference type="PRINTS" id="PR01465">
    <property type="entry name" value="ELKCHANNEL"/>
</dbReference>
<reference evidence="19" key="1">
    <citation type="submission" date="2025-08" db="UniProtKB">
        <authorList>
            <consortium name="RefSeq"/>
        </authorList>
    </citation>
    <scope>IDENTIFICATION</scope>
    <source>
        <tissue evidence="19">Muscle</tissue>
    </source>
</reference>
<dbReference type="PROSITE" id="PS50113">
    <property type="entry name" value="PAC"/>
    <property type="match status" value="1"/>
</dbReference>
<feature type="domain" description="Cyclic nucleotide-binding" evidence="15">
    <location>
        <begin position="547"/>
        <end position="611"/>
    </location>
</feature>
<dbReference type="GeneID" id="106473929"/>
<dbReference type="PROSITE" id="PS50112">
    <property type="entry name" value="PAS"/>
    <property type="match status" value="1"/>
</dbReference>
<evidence type="ECO:0000256" key="7">
    <source>
        <dbReference type="ARBA" id="ARBA00022958"/>
    </source>
</evidence>
<evidence type="ECO:0000259" key="17">
    <source>
        <dbReference type="PROSITE" id="PS50113"/>
    </source>
</evidence>
<evidence type="ECO:0000256" key="6">
    <source>
        <dbReference type="ARBA" id="ARBA00022882"/>
    </source>
</evidence>
<dbReference type="InterPro" id="IPR035965">
    <property type="entry name" value="PAS-like_dom_sf"/>
</dbReference>
<evidence type="ECO:0000256" key="1">
    <source>
        <dbReference type="ARBA" id="ARBA00004141"/>
    </source>
</evidence>
<dbReference type="InterPro" id="IPR000595">
    <property type="entry name" value="cNMP-bd_dom"/>
</dbReference>
<keyword evidence="3" id="KW-0633">Potassium transport</keyword>
<dbReference type="SUPFAM" id="SSF81324">
    <property type="entry name" value="Voltage-gated potassium channels"/>
    <property type="match status" value="1"/>
</dbReference>
<evidence type="ECO:0000256" key="9">
    <source>
        <dbReference type="ARBA" id="ARBA00023065"/>
    </source>
</evidence>
<dbReference type="PROSITE" id="PS50042">
    <property type="entry name" value="CNMP_BINDING_3"/>
    <property type="match status" value="1"/>
</dbReference>
<dbReference type="Pfam" id="PF00027">
    <property type="entry name" value="cNMP_binding"/>
    <property type="match status" value="1"/>
</dbReference>
<evidence type="ECO:0000256" key="14">
    <source>
        <dbReference type="SAM" id="Phobius"/>
    </source>
</evidence>
<gene>
    <name evidence="19" type="primary">LOC106473929</name>
</gene>
<dbReference type="SMART" id="SM00100">
    <property type="entry name" value="cNMP"/>
    <property type="match status" value="1"/>
</dbReference>
<keyword evidence="4 14" id="KW-0812">Transmembrane</keyword>
<keyword evidence="7" id="KW-0630">Potassium</keyword>
<keyword evidence="18" id="KW-1185">Reference proteome</keyword>
<dbReference type="Gene3D" id="3.30.450.20">
    <property type="entry name" value="PAS domain"/>
    <property type="match status" value="1"/>
</dbReference>
<dbReference type="SMART" id="SM00086">
    <property type="entry name" value="PAC"/>
    <property type="match status" value="1"/>
</dbReference>
<protein>
    <submittedName>
        <fullName evidence="19">Potassium voltage-gated channel subfamily H member 8-like</fullName>
    </submittedName>
</protein>
<keyword evidence="8 14" id="KW-1133">Transmembrane helix</keyword>
<keyword evidence="11" id="KW-0325">Glycoprotein</keyword>
<sequence>MLPRKGLLAPQNTFLDTIATRFDGTHSNFVLGNAQVPTVYPIVYCSDGFCDLTGFSRAQIMQKGCACSFLFGPETTKEDIEQIEMALNNKTELKMEVMFYKRNGSPFWCLLDIVPIKNEKHEVVLFLASHKDVTKTKVAEMETCETDANGFLDAEGCLPSSHYQRRRSRAVLYQLSGHYRQDKMKSKLKLNNNILHSTSLPEYKTAAIKKSKFIVSHYGVFKTCWDWLVLISTFYVAIVVPYSAAFRNNKETPSRNKTIISDVIVEAFFIADIAINFRTTFVSRNGEVVAKSKSIAVHYVRSWFVVDLLAALPFDLLYAANLYSRNTLMHLFKLTRLLRLARLLQKMDRYSQYSAIILTMLMLMFSLVAHWMACVWYVIALEEIDANPTQWDIGWLHQLSDKLGYDLVNSTDTATAYITALYFTTSSLTSVGFGNVSANTNTEKVFSILTMLIGALMHAVVFGNVTAIIQRMYSRRSQYQTKLRDLKDFFTLHQISKQLRQRMTDYFQTTWSLNHGIDPNEVLREFPDELRGDVSMHLNKEILSLPIFETAPQGCLQQLSRHIKSNFCAPGEYLVHKEDALGYIYFVCNGSMEVLQDKMVVAILGKGDLVGSDIAANLNDAVMKSSSDVKALTYCDLKCIFIPGLMEVLKLYPDFAESFCHDILHDLTFNLREGYENEILQTDLPDCCNLPRSSKRTYLTAATYPDPSKRHAPIAFDIGEINGEVGAVPSLSSSSSSSSDMDGPPLELSELRDEVEIIRNGVQRLDMQMSELARDVGTLSQE</sequence>
<keyword evidence="10 14" id="KW-0472">Membrane</keyword>
<feature type="compositionally biased region" description="Low complexity" evidence="13">
    <location>
        <begin position="730"/>
        <end position="739"/>
    </location>
</feature>
<feature type="region of interest" description="Disordered" evidence="13">
    <location>
        <begin position="729"/>
        <end position="752"/>
    </location>
</feature>
<evidence type="ECO:0000256" key="10">
    <source>
        <dbReference type="ARBA" id="ARBA00023136"/>
    </source>
</evidence>
<comment type="subcellular location">
    <subcellularLocation>
        <location evidence="1">Membrane</location>
        <topology evidence="1">Multi-pass membrane protein</topology>
    </subcellularLocation>
</comment>
<dbReference type="InterPro" id="IPR018490">
    <property type="entry name" value="cNMP-bd_dom_sf"/>
</dbReference>
<evidence type="ECO:0000256" key="2">
    <source>
        <dbReference type="ARBA" id="ARBA00022448"/>
    </source>
</evidence>
<name>A0ABM1TQ78_LIMPO</name>
<dbReference type="InterPro" id="IPR001610">
    <property type="entry name" value="PAC"/>
</dbReference>
<evidence type="ECO:0000256" key="4">
    <source>
        <dbReference type="ARBA" id="ARBA00022692"/>
    </source>
</evidence>
<evidence type="ECO:0000256" key="8">
    <source>
        <dbReference type="ARBA" id="ARBA00022989"/>
    </source>
</evidence>
<feature type="transmembrane region" description="Helical" evidence="14">
    <location>
        <begin position="258"/>
        <end position="277"/>
    </location>
</feature>
<dbReference type="Gene3D" id="2.60.120.10">
    <property type="entry name" value="Jelly Rolls"/>
    <property type="match status" value="1"/>
</dbReference>
<dbReference type="InterPro" id="IPR003938">
    <property type="entry name" value="K_chnl_volt-dep_EAG/ELK/ERG"/>
</dbReference>
<evidence type="ECO:0000256" key="3">
    <source>
        <dbReference type="ARBA" id="ARBA00022538"/>
    </source>
</evidence>
<dbReference type="Proteomes" id="UP000694941">
    <property type="component" value="Unplaced"/>
</dbReference>
<feature type="non-terminal residue" evidence="19">
    <location>
        <position position="782"/>
    </location>
</feature>
<dbReference type="InterPro" id="IPR003950">
    <property type="entry name" value="K_chnl_volt-dep_ELK"/>
</dbReference>
<feature type="transmembrane region" description="Helical" evidence="14">
    <location>
        <begin position="303"/>
        <end position="323"/>
    </location>
</feature>